<dbReference type="GeneID" id="54562651"/>
<proteinExistence type="inferred from homology"/>
<dbReference type="Proteomes" id="UP000799537">
    <property type="component" value="Unassembled WGS sequence"/>
</dbReference>
<evidence type="ECO:0000313" key="10">
    <source>
        <dbReference type="Proteomes" id="UP000799537"/>
    </source>
</evidence>
<comment type="similarity">
    <text evidence="2">Belongs to the mitochondrion-specific ribosomal protein mS23 family.</text>
</comment>
<protein>
    <recommendedName>
        <fullName evidence="6">Small ribosomal subunit protein mS23</fullName>
    </recommendedName>
    <alternativeName>
        <fullName evidence="7">37S ribosomal protein S25, mitochondrial</fullName>
    </alternativeName>
</protein>
<feature type="compositionally biased region" description="Low complexity" evidence="8">
    <location>
        <begin position="267"/>
        <end position="289"/>
    </location>
</feature>
<keyword evidence="10" id="KW-1185">Reference proteome</keyword>
<sequence length="289" mass="33364">MGRYNFAAQNVQKQASQLLHAKRIPAPPSWYDVIGNTPPSTRLVRQPMQRAQEPGKRPPRKRSRMFQPLNITYEEDKLRWEYFNDHPWELARPRVVLENDGRDHEKWDWSVPLDAAVHRPKARFFDKAYDEEQREIRTLWDRTMVKQSARPINGESVVQRQNYLLRTGMQPAAAYDKARKELYRIRHAQETEARVAREEALATGAYFGPGPLQIGMQLEDKAYEDWKTWAEKQIVAFKQLQGSAYTGTENESADLEIQEPQQEELQEVSSEIPATKAGQAAQGGAAIHP</sequence>
<accession>A0A6A6C053</accession>
<evidence type="ECO:0000256" key="4">
    <source>
        <dbReference type="ARBA" id="ARBA00023128"/>
    </source>
</evidence>
<evidence type="ECO:0000256" key="8">
    <source>
        <dbReference type="SAM" id="MobiDB-lite"/>
    </source>
</evidence>
<reference evidence="9" key="1">
    <citation type="journal article" date="2020" name="Stud. Mycol.">
        <title>101 Dothideomycetes genomes: a test case for predicting lifestyles and emergence of pathogens.</title>
        <authorList>
            <person name="Haridas S."/>
            <person name="Albert R."/>
            <person name="Binder M."/>
            <person name="Bloem J."/>
            <person name="Labutti K."/>
            <person name="Salamov A."/>
            <person name="Andreopoulos B."/>
            <person name="Baker S."/>
            <person name="Barry K."/>
            <person name="Bills G."/>
            <person name="Bluhm B."/>
            <person name="Cannon C."/>
            <person name="Castanera R."/>
            <person name="Culley D."/>
            <person name="Daum C."/>
            <person name="Ezra D."/>
            <person name="Gonzalez J."/>
            <person name="Henrissat B."/>
            <person name="Kuo A."/>
            <person name="Liang C."/>
            <person name="Lipzen A."/>
            <person name="Lutzoni F."/>
            <person name="Magnuson J."/>
            <person name="Mondo S."/>
            <person name="Nolan M."/>
            <person name="Ohm R."/>
            <person name="Pangilinan J."/>
            <person name="Park H.-J."/>
            <person name="Ramirez L."/>
            <person name="Alfaro M."/>
            <person name="Sun H."/>
            <person name="Tritt A."/>
            <person name="Yoshinaga Y."/>
            <person name="Zwiers L.-H."/>
            <person name="Turgeon B."/>
            <person name="Goodwin S."/>
            <person name="Spatafora J."/>
            <person name="Crous P."/>
            <person name="Grigoriev I."/>
        </authorList>
    </citation>
    <scope>NUCLEOTIDE SEQUENCE</scope>
    <source>
        <strain evidence="9">ATCC 36951</strain>
    </source>
</reference>
<dbReference type="PANTHER" id="PTHR37799:SF1">
    <property type="entry name" value="SMALL RIBOSOMAL SUBUNIT PROTEIN MS23"/>
    <property type="match status" value="1"/>
</dbReference>
<dbReference type="InterPro" id="IPR016939">
    <property type="entry name" value="Ribosomal_mS23_fun"/>
</dbReference>
<evidence type="ECO:0000313" key="9">
    <source>
        <dbReference type="EMBL" id="KAF2160401.1"/>
    </source>
</evidence>
<evidence type="ECO:0000256" key="5">
    <source>
        <dbReference type="ARBA" id="ARBA00023274"/>
    </source>
</evidence>
<dbReference type="PANTHER" id="PTHR37799">
    <property type="entry name" value="37S RIBOSOMAL PROTEIN S25, MITOCHONDRIAL"/>
    <property type="match status" value="1"/>
</dbReference>
<dbReference type="GO" id="GO:0005763">
    <property type="term" value="C:mitochondrial small ribosomal subunit"/>
    <property type="evidence" value="ECO:0007669"/>
    <property type="project" value="InterPro"/>
</dbReference>
<feature type="compositionally biased region" description="Acidic residues" evidence="8">
    <location>
        <begin position="251"/>
        <end position="266"/>
    </location>
</feature>
<feature type="region of interest" description="Disordered" evidence="8">
    <location>
        <begin position="247"/>
        <end position="289"/>
    </location>
</feature>
<evidence type="ECO:0000256" key="1">
    <source>
        <dbReference type="ARBA" id="ARBA00004173"/>
    </source>
</evidence>
<evidence type="ECO:0000256" key="6">
    <source>
        <dbReference type="ARBA" id="ARBA00035137"/>
    </source>
</evidence>
<name>A0A6A6C053_ZASCE</name>
<evidence type="ECO:0000256" key="2">
    <source>
        <dbReference type="ARBA" id="ARBA00009864"/>
    </source>
</evidence>
<keyword evidence="5" id="KW-0687">Ribonucleoprotein</keyword>
<organism evidence="9 10">
    <name type="scientific">Zasmidium cellare ATCC 36951</name>
    <dbReference type="NCBI Taxonomy" id="1080233"/>
    <lineage>
        <taxon>Eukaryota</taxon>
        <taxon>Fungi</taxon>
        <taxon>Dikarya</taxon>
        <taxon>Ascomycota</taxon>
        <taxon>Pezizomycotina</taxon>
        <taxon>Dothideomycetes</taxon>
        <taxon>Dothideomycetidae</taxon>
        <taxon>Mycosphaerellales</taxon>
        <taxon>Mycosphaerellaceae</taxon>
        <taxon>Zasmidium</taxon>
    </lineage>
</organism>
<keyword evidence="4" id="KW-0496">Mitochondrion</keyword>
<comment type="subcellular location">
    <subcellularLocation>
        <location evidence="1">Mitochondrion</location>
    </subcellularLocation>
</comment>
<gene>
    <name evidence="9" type="ORF">M409DRAFT_29247</name>
</gene>
<evidence type="ECO:0000256" key="7">
    <source>
        <dbReference type="ARBA" id="ARBA00035421"/>
    </source>
</evidence>
<dbReference type="Pfam" id="PF13741">
    <property type="entry name" value="MRP-S25"/>
    <property type="match status" value="3"/>
</dbReference>
<keyword evidence="3" id="KW-0689">Ribosomal protein</keyword>
<dbReference type="RefSeq" id="XP_033661290.1">
    <property type="nucleotide sequence ID" value="XM_033809379.1"/>
</dbReference>
<dbReference type="OrthoDB" id="5542239at2759"/>
<dbReference type="AlphaFoldDB" id="A0A6A6C053"/>
<evidence type="ECO:0000256" key="3">
    <source>
        <dbReference type="ARBA" id="ARBA00022980"/>
    </source>
</evidence>
<dbReference type="EMBL" id="ML993627">
    <property type="protein sequence ID" value="KAF2160401.1"/>
    <property type="molecule type" value="Genomic_DNA"/>
</dbReference>
<dbReference type="GO" id="GO:0003735">
    <property type="term" value="F:structural constituent of ribosome"/>
    <property type="evidence" value="ECO:0007669"/>
    <property type="project" value="InterPro"/>
</dbReference>